<keyword evidence="2 5" id="KW-0812">Transmembrane</keyword>
<feature type="transmembrane region" description="Helical" evidence="5">
    <location>
        <begin position="194"/>
        <end position="215"/>
    </location>
</feature>
<dbReference type="InterPro" id="IPR011701">
    <property type="entry name" value="MFS"/>
</dbReference>
<feature type="transmembrane region" description="Helical" evidence="5">
    <location>
        <begin position="168"/>
        <end position="187"/>
    </location>
</feature>
<dbReference type="EMBL" id="MU853336">
    <property type="protein sequence ID" value="KAK4114610.1"/>
    <property type="molecule type" value="Genomic_DNA"/>
</dbReference>
<feature type="transmembrane region" description="Helical" evidence="5">
    <location>
        <begin position="493"/>
        <end position="510"/>
    </location>
</feature>
<evidence type="ECO:0000256" key="5">
    <source>
        <dbReference type="SAM" id="Phobius"/>
    </source>
</evidence>
<dbReference type="GeneID" id="89943211"/>
<dbReference type="PANTHER" id="PTHR23502">
    <property type="entry name" value="MAJOR FACILITATOR SUPERFAMILY"/>
    <property type="match status" value="1"/>
</dbReference>
<evidence type="ECO:0000256" key="3">
    <source>
        <dbReference type="ARBA" id="ARBA00022989"/>
    </source>
</evidence>
<keyword evidence="3 5" id="KW-1133">Transmembrane helix</keyword>
<dbReference type="AlphaFoldDB" id="A0AAN6TIP5"/>
<feature type="transmembrane region" description="Helical" evidence="5">
    <location>
        <begin position="65"/>
        <end position="88"/>
    </location>
</feature>
<feature type="transmembrane region" description="Helical" evidence="5">
    <location>
        <begin position="221"/>
        <end position="243"/>
    </location>
</feature>
<dbReference type="Gene3D" id="1.20.1250.20">
    <property type="entry name" value="MFS general substrate transporter like domains"/>
    <property type="match status" value="2"/>
</dbReference>
<dbReference type="InterPro" id="IPR036259">
    <property type="entry name" value="MFS_trans_sf"/>
</dbReference>
<evidence type="ECO:0000256" key="1">
    <source>
        <dbReference type="ARBA" id="ARBA00004141"/>
    </source>
</evidence>
<feature type="transmembrane region" description="Helical" evidence="5">
    <location>
        <begin position="108"/>
        <end position="127"/>
    </location>
</feature>
<reference evidence="7" key="1">
    <citation type="journal article" date="2023" name="Mol. Phylogenet. Evol.">
        <title>Genome-scale phylogeny and comparative genomics of the fungal order Sordariales.</title>
        <authorList>
            <person name="Hensen N."/>
            <person name="Bonometti L."/>
            <person name="Westerberg I."/>
            <person name="Brannstrom I.O."/>
            <person name="Guillou S."/>
            <person name="Cros-Aarteil S."/>
            <person name="Calhoun S."/>
            <person name="Haridas S."/>
            <person name="Kuo A."/>
            <person name="Mondo S."/>
            <person name="Pangilinan J."/>
            <person name="Riley R."/>
            <person name="LaButti K."/>
            <person name="Andreopoulos B."/>
            <person name="Lipzen A."/>
            <person name="Chen C."/>
            <person name="Yan M."/>
            <person name="Daum C."/>
            <person name="Ng V."/>
            <person name="Clum A."/>
            <person name="Steindorff A."/>
            <person name="Ohm R.A."/>
            <person name="Martin F."/>
            <person name="Silar P."/>
            <person name="Natvig D.O."/>
            <person name="Lalanne C."/>
            <person name="Gautier V."/>
            <person name="Ament-Velasquez S.L."/>
            <person name="Kruys A."/>
            <person name="Hutchinson M.I."/>
            <person name="Powell A.J."/>
            <person name="Barry K."/>
            <person name="Miller A.N."/>
            <person name="Grigoriev I.V."/>
            <person name="Debuchy R."/>
            <person name="Gladieux P."/>
            <person name="Hiltunen Thoren M."/>
            <person name="Johannesson H."/>
        </authorList>
    </citation>
    <scope>NUCLEOTIDE SEQUENCE</scope>
    <source>
        <strain evidence="7">CBS 508.74</strain>
    </source>
</reference>
<keyword evidence="8" id="KW-1185">Reference proteome</keyword>
<feature type="transmembrane region" description="Helical" evidence="5">
    <location>
        <begin position="134"/>
        <end position="156"/>
    </location>
</feature>
<dbReference type="InterPro" id="IPR020846">
    <property type="entry name" value="MFS_dom"/>
</dbReference>
<evidence type="ECO:0000313" key="7">
    <source>
        <dbReference type="EMBL" id="KAK4114610.1"/>
    </source>
</evidence>
<dbReference type="PANTHER" id="PTHR23502:SF181">
    <property type="entry name" value="MAJOR FACILITATOR SUPERFAMILY (MFS) PROFILE DOMAIN-CONTAINING PROTEIN"/>
    <property type="match status" value="1"/>
</dbReference>
<dbReference type="PROSITE" id="PS50850">
    <property type="entry name" value="MFS"/>
    <property type="match status" value="1"/>
</dbReference>
<evidence type="ECO:0000256" key="4">
    <source>
        <dbReference type="ARBA" id="ARBA00023136"/>
    </source>
</evidence>
<feature type="domain" description="Major facilitator superfamily (MFS) profile" evidence="6">
    <location>
        <begin position="66"/>
        <end position="589"/>
    </location>
</feature>
<evidence type="ECO:0000313" key="8">
    <source>
        <dbReference type="Proteomes" id="UP001302812"/>
    </source>
</evidence>
<dbReference type="GO" id="GO:0005886">
    <property type="term" value="C:plasma membrane"/>
    <property type="evidence" value="ECO:0007669"/>
    <property type="project" value="TreeGrafter"/>
</dbReference>
<proteinExistence type="predicted"/>
<feature type="transmembrane region" description="Helical" evidence="5">
    <location>
        <begin position="368"/>
        <end position="393"/>
    </location>
</feature>
<reference evidence="7" key="2">
    <citation type="submission" date="2023-05" db="EMBL/GenBank/DDBJ databases">
        <authorList>
            <consortium name="Lawrence Berkeley National Laboratory"/>
            <person name="Steindorff A."/>
            <person name="Hensen N."/>
            <person name="Bonometti L."/>
            <person name="Westerberg I."/>
            <person name="Brannstrom I.O."/>
            <person name="Guillou S."/>
            <person name="Cros-Aarteil S."/>
            <person name="Calhoun S."/>
            <person name="Haridas S."/>
            <person name="Kuo A."/>
            <person name="Mondo S."/>
            <person name="Pangilinan J."/>
            <person name="Riley R."/>
            <person name="Labutti K."/>
            <person name="Andreopoulos B."/>
            <person name="Lipzen A."/>
            <person name="Chen C."/>
            <person name="Yanf M."/>
            <person name="Daum C."/>
            <person name="Ng V."/>
            <person name="Clum A."/>
            <person name="Ohm R."/>
            <person name="Martin F."/>
            <person name="Silar P."/>
            <person name="Natvig D."/>
            <person name="Lalanne C."/>
            <person name="Gautier V."/>
            <person name="Ament-Velasquez S.L."/>
            <person name="Kruys A."/>
            <person name="Hutchinson M.I."/>
            <person name="Powell A.J."/>
            <person name="Barry K."/>
            <person name="Miller A.N."/>
            <person name="Grigoriev I.V."/>
            <person name="Debuchy R."/>
            <person name="Gladieux P."/>
            <person name="Thoren M.H."/>
            <person name="Johannesson H."/>
        </authorList>
    </citation>
    <scope>NUCLEOTIDE SEQUENCE</scope>
    <source>
        <strain evidence="7">CBS 508.74</strain>
    </source>
</reference>
<protein>
    <submittedName>
        <fullName evidence="7">MFS general substrate transporter</fullName>
    </submittedName>
</protein>
<organism evidence="7 8">
    <name type="scientific">Canariomyces notabilis</name>
    <dbReference type="NCBI Taxonomy" id="2074819"/>
    <lineage>
        <taxon>Eukaryota</taxon>
        <taxon>Fungi</taxon>
        <taxon>Dikarya</taxon>
        <taxon>Ascomycota</taxon>
        <taxon>Pezizomycotina</taxon>
        <taxon>Sordariomycetes</taxon>
        <taxon>Sordariomycetidae</taxon>
        <taxon>Sordariales</taxon>
        <taxon>Chaetomiaceae</taxon>
        <taxon>Canariomyces</taxon>
    </lineage>
</organism>
<dbReference type="Pfam" id="PF07690">
    <property type="entry name" value="MFS_1"/>
    <property type="match status" value="1"/>
</dbReference>
<gene>
    <name evidence="7" type="ORF">N656DRAFT_843343</name>
</gene>
<comment type="caution">
    <text evidence="7">The sequence shown here is derived from an EMBL/GenBank/DDBJ whole genome shotgun (WGS) entry which is preliminary data.</text>
</comment>
<dbReference type="GO" id="GO:0022857">
    <property type="term" value="F:transmembrane transporter activity"/>
    <property type="evidence" value="ECO:0007669"/>
    <property type="project" value="InterPro"/>
</dbReference>
<dbReference type="SUPFAM" id="SSF103473">
    <property type="entry name" value="MFS general substrate transporter"/>
    <property type="match status" value="1"/>
</dbReference>
<accession>A0AAN6TIP5</accession>
<feature type="transmembrane region" description="Helical" evidence="5">
    <location>
        <begin position="522"/>
        <end position="544"/>
    </location>
</feature>
<sequence length="589" mass="64944">MPGWRYAFSLPSEAVKAATPPGTVALFEHGVIQHDGTLVHRVAKYPLPTPDPADPLNWDRWRKMACMIAICLYTFACNFISASVAPALPVWNISFPHERKPVHDLMEFVAFNVLFLGLANIFWVPLANVFGRRAVLVISSLILFVATVCGTALVGFDITLVVRIFQGIGSSASETVTPAVVGDLFFVHERGSWMAVYTACLATGSVTGGIAGGYIANSLGWFEVFWVGAGLTGIACLGTVFLVPETIYDRGQHSLPIERTLPRPSRYQPRTPAPYLSLVTLPSIRLTLPSKFKWTGDPNPGLTWYHGSSSGDLALAPSDTPPTRSGKYESYLEPAEFSRIQYPPLTYAQSLRFSPYRGNVWYQFKKPWFTLCLPATWVVMLQYGGLVGGVTVISSVGPHILSHPPYEWGEHTGLLFLGSLAGIVCGAICTGTLVDRRLKKLARSQDHGYAEPEARICILLPSLAVGTGGLLLFGLCAYFPGKNQWIGMEFGNGMVAFALTQVPSIWFSYLIDSYNQLASDCFVMICILRGLIPFSWTFFVIQWVEREGYLVPFVGFTILMTIFSLLTLPLMWFGKRMRIATARYVVGNQ</sequence>
<feature type="transmembrane region" description="Helical" evidence="5">
    <location>
        <begin position="456"/>
        <end position="481"/>
    </location>
</feature>
<evidence type="ECO:0000256" key="2">
    <source>
        <dbReference type="ARBA" id="ARBA00022692"/>
    </source>
</evidence>
<feature type="transmembrane region" description="Helical" evidence="5">
    <location>
        <begin position="413"/>
        <end position="435"/>
    </location>
</feature>
<dbReference type="Proteomes" id="UP001302812">
    <property type="component" value="Unassembled WGS sequence"/>
</dbReference>
<feature type="transmembrane region" description="Helical" evidence="5">
    <location>
        <begin position="550"/>
        <end position="573"/>
    </location>
</feature>
<dbReference type="RefSeq" id="XP_064672180.1">
    <property type="nucleotide sequence ID" value="XM_064819085.1"/>
</dbReference>
<evidence type="ECO:0000259" key="6">
    <source>
        <dbReference type="PROSITE" id="PS50850"/>
    </source>
</evidence>
<keyword evidence="4 5" id="KW-0472">Membrane</keyword>
<comment type="subcellular location">
    <subcellularLocation>
        <location evidence="1">Membrane</location>
        <topology evidence="1">Multi-pass membrane protein</topology>
    </subcellularLocation>
</comment>
<name>A0AAN6TIP5_9PEZI</name>